<proteinExistence type="predicted"/>
<dbReference type="RefSeq" id="WP_185802232.1">
    <property type="nucleotide sequence ID" value="NZ_JACJVJ010000003.1"/>
</dbReference>
<feature type="transmembrane region" description="Helical" evidence="1">
    <location>
        <begin position="112"/>
        <end position="132"/>
    </location>
</feature>
<protein>
    <recommendedName>
        <fullName evidence="4">DoxX family protein</fullName>
    </recommendedName>
</protein>
<accession>A0A842I1A5</accession>
<feature type="transmembrane region" description="Helical" evidence="1">
    <location>
        <begin position="80"/>
        <end position="100"/>
    </location>
</feature>
<dbReference type="EMBL" id="JACJVJ010000003">
    <property type="protein sequence ID" value="MBC2778925.1"/>
    <property type="molecule type" value="Genomic_DNA"/>
</dbReference>
<reference evidence="2 3" key="1">
    <citation type="submission" date="2020-08" db="EMBL/GenBank/DDBJ databases">
        <title>Draft genome sequence of Parasphingopyxis sp. GrpM-11.</title>
        <authorList>
            <person name="Oh J."/>
            <person name="Roh D.-H."/>
        </authorList>
    </citation>
    <scope>NUCLEOTIDE SEQUENCE [LARGE SCALE GENOMIC DNA]</scope>
    <source>
        <strain evidence="2 3">GrpM-11</strain>
    </source>
</reference>
<comment type="caution">
    <text evidence="2">The sequence shown here is derived from an EMBL/GenBank/DDBJ whole genome shotgun (WGS) entry which is preliminary data.</text>
</comment>
<feature type="transmembrane region" description="Helical" evidence="1">
    <location>
        <begin position="51"/>
        <end position="73"/>
    </location>
</feature>
<keyword evidence="1" id="KW-0812">Transmembrane</keyword>
<keyword evidence="3" id="KW-1185">Reference proteome</keyword>
<keyword evidence="1" id="KW-1133">Transmembrane helix</keyword>
<organism evidence="2 3">
    <name type="scientific">Parasphingopyxis marina</name>
    <dbReference type="NCBI Taxonomy" id="2761622"/>
    <lineage>
        <taxon>Bacteria</taxon>
        <taxon>Pseudomonadati</taxon>
        <taxon>Pseudomonadota</taxon>
        <taxon>Alphaproteobacteria</taxon>
        <taxon>Sphingomonadales</taxon>
        <taxon>Sphingomonadaceae</taxon>
        <taxon>Parasphingopyxis</taxon>
    </lineage>
</organism>
<evidence type="ECO:0000256" key="1">
    <source>
        <dbReference type="SAM" id="Phobius"/>
    </source>
</evidence>
<evidence type="ECO:0008006" key="4">
    <source>
        <dbReference type="Google" id="ProtNLM"/>
    </source>
</evidence>
<evidence type="ECO:0000313" key="2">
    <source>
        <dbReference type="EMBL" id="MBC2778925.1"/>
    </source>
</evidence>
<gene>
    <name evidence="2" type="ORF">H6P80_14975</name>
</gene>
<evidence type="ECO:0000313" key="3">
    <source>
        <dbReference type="Proteomes" id="UP000564378"/>
    </source>
</evidence>
<dbReference type="AlphaFoldDB" id="A0A842I1A5"/>
<sequence>MERKGWDHYAIMWLRLWFGVHLFYSGVRYFVEFQAQPQVPHPIGGPFIDSLYAMGLFPIIKVLEIVVGAGLLANRLVPMLLVLEMPVSAMIFYLNTLIVGTPRQLVSGPLELGVNIALLLCYFGYFRPMLVARAQPAPAWRRGEADV</sequence>
<dbReference type="Proteomes" id="UP000564378">
    <property type="component" value="Unassembled WGS sequence"/>
</dbReference>
<keyword evidence="1" id="KW-0472">Membrane</keyword>
<feature type="transmembrane region" description="Helical" evidence="1">
    <location>
        <begin position="12"/>
        <end position="31"/>
    </location>
</feature>
<name>A0A842I1A5_9SPHN</name>